<proteinExistence type="predicted"/>
<name>D7DIC0_METV0</name>
<dbReference type="eggNOG" id="COG3741">
    <property type="taxonomic scope" value="Bacteria"/>
</dbReference>
<keyword evidence="1" id="KW-0378">Hydrolase</keyword>
<dbReference type="Pfam" id="PF05013">
    <property type="entry name" value="FGase"/>
    <property type="match status" value="1"/>
</dbReference>
<reference evidence="2" key="1">
    <citation type="submission" date="2010-05" db="EMBL/GenBank/DDBJ databases">
        <title>Complete sequence of Methylotenera sp. 301.</title>
        <authorList>
            <person name="Lucas S."/>
            <person name="Copeland A."/>
            <person name="Lapidus A."/>
            <person name="Cheng J.-F."/>
            <person name="Bruce D."/>
            <person name="Goodwin L."/>
            <person name="Pitluck S."/>
            <person name="Clum A."/>
            <person name="Land M."/>
            <person name="Hauser L."/>
            <person name="Kyrpides N."/>
            <person name="Ivanova N."/>
            <person name="Chistoservova L."/>
            <person name="Kalyuzhnaya M."/>
            <person name="Woyke T."/>
        </authorList>
    </citation>
    <scope>NUCLEOTIDE SEQUENCE [LARGE SCALE GENOMIC DNA]</scope>
    <source>
        <strain evidence="2">301</strain>
    </source>
</reference>
<dbReference type="EMBL" id="CP002056">
    <property type="protein sequence ID" value="ADI29805.1"/>
    <property type="molecule type" value="Genomic_DNA"/>
</dbReference>
<dbReference type="Proteomes" id="UP000000383">
    <property type="component" value="Chromosome"/>
</dbReference>
<organism evidence="1 2">
    <name type="scientific">Methylotenera versatilis (strain 301)</name>
    <dbReference type="NCBI Taxonomy" id="666681"/>
    <lineage>
        <taxon>Bacteria</taxon>
        <taxon>Pseudomonadati</taxon>
        <taxon>Pseudomonadota</taxon>
        <taxon>Betaproteobacteria</taxon>
        <taxon>Nitrosomonadales</taxon>
        <taxon>Methylophilaceae</taxon>
        <taxon>Methylotenera</taxon>
    </lineage>
</organism>
<evidence type="ECO:0000313" key="2">
    <source>
        <dbReference type="Proteomes" id="UP000000383"/>
    </source>
</evidence>
<dbReference type="InterPro" id="IPR010247">
    <property type="entry name" value="HutG_amidohyd"/>
</dbReference>
<dbReference type="Gene3D" id="3.40.630.40">
    <property type="entry name" value="Zn-dependent exopeptidases"/>
    <property type="match status" value="1"/>
</dbReference>
<dbReference type="OrthoDB" id="8716700at2"/>
<dbReference type="GO" id="GO:0016787">
    <property type="term" value="F:hydrolase activity"/>
    <property type="evidence" value="ECO:0007669"/>
    <property type="project" value="UniProtKB-KW"/>
</dbReference>
<accession>D7DIC0</accession>
<reference evidence="1 2" key="2">
    <citation type="journal article" date="2011" name="J. Bacteriol.">
        <title>Genomes of three methylotrophs from a single niche uncover genetic and metabolic divergence of Methylophilaceae.</title>
        <authorList>
            <person name="Lapidus A."/>
            <person name="Clum A."/>
            <person name="Labutti K."/>
            <person name="Kaluzhnaya M.G."/>
            <person name="Lim S."/>
            <person name="Beck D.A."/>
            <person name="Glavina Del Rio T."/>
            <person name="Nolan M."/>
            <person name="Mavromatis K."/>
            <person name="Huntemann M."/>
            <person name="Lucas S."/>
            <person name="Lidstrom M.E."/>
            <person name="Ivanova N."/>
            <person name="Chistoserdova L."/>
        </authorList>
    </citation>
    <scope>NUCLEOTIDE SEQUENCE [LARGE SCALE GENOMIC DNA]</scope>
    <source>
        <strain evidence="1 2">301</strain>
    </source>
</reference>
<dbReference type="SUPFAM" id="SSF53187">
    <property type="entry name" value="Zn-dependent exopeptidases"/>
    <property type="match status" value="1"/>
</dbReference>
<keyword evidence="2" id="KW-1185">Reference proteome</keyword>
<dbReference type="STRING" id="666681.M301_1422"/>
<protein>
    <submittedName>
        <fullName evidence="1">N-formylglutamate amidohydrolase</fullName>
    </submittedName>
</protein>
<dbReference type="RefSeq" id="WP_013148117.1">
    <property type="nucleotide sequence ID" value="NC_014207.1"/>
</dbReference>
<gene>
    <name evidence="1" type="ordered locus">M301_1422</name>
</gene>
<dbReference type="InterPro" id="IPR007709">
    <property type="entry name" value="N-FG_amidohydro"/>
</dbReference>
<evidence type="ECO:0000313" key="1">
    <source>
        <dbReference type="EMBL" id="ADI29805.1"/>
    </source>
</evidence>
<dbReference type="AlphaFoldDB" id="D7DIC0"/>
<sequence length="269" mass="30628">MDKTYHFCSGNSPLLISMPHVGTGIPEDIKRRLTPEAMNLQDVDWHLPILYDMVKVFDISVISAEYARYVIDLNRSPENTSLYPGQDVTGLCPIDTFAKSAIYMDGKQPDENEIETRIEQYWRPYHQKLATELQRIQAIHGIAILWDAHSIASHVPRFFSGKLPDLNFGTADSSSCDISLQDALAATMRESIHVKAYSHVFNGRFKGGYITRQYGAPKMNIHALQLEMSQCIYMEENLPYKYNAELAMKVKPLLADLLETCLNWAKTHK</sequence>
<dbReference type="KEGG" id="meh:M301_1422"/>
<dbReference type="NCBIfam" id="TIGR02017">
    <property type="entry name" value="hutG_amidohyd"/>
    <property type="match status" value="1"/>
</dbReference>
<dbReference type="HOGENOM" id="CLU_069318_0_0_4"/>